<evidence type="ECO:0000256" key="1">
    <source>
        <dbReference type="SAM" id="MobiDB-lite"/>
    </source>
</evidence>
<feature type="chain" id="PRO_5014805154" evidence="2">
    <location>
        <begin position="17"/>
        <end position="127"/>
    </location>
</feature>
<dbReference type="AlphaFoldDB" id="A0A2M4D7V8"/>
<proteinExistence type="predicted"/>
<keyword evidence="2" id="KW-0732">Signal</keyword>
<feature type="region of interest" description="Disordered" evidence="1">
    <location>
        <begin position="75"/>
        <end position="112"/>
    </location>
</feature>
<accession>A0A2M4D7V8</accession>
<dbReference type="EMBL" id="GGFL01009486">
    <property type="protein sequence ID" value="MBW73664.1"/>
    <property type="molecule type" value="Transcribed_RNA"/>
</dbReference>
<feature type="signal peptide" evidence="2">
    <location>
        <begin position="1"/>
        <end position="16"/>
    </location>
</feature>
<sequence>MMRILLFFITSRWIEGFRAMGSTSRWPSSQFTSSFSSSQWHRWGQCSKLDDRSGTMSPSMKIHDTMSAILSFEDVDGTDDHGLPPTLVKGCSQNSHNPAAAASTIPTPSGQKIQEEQESLCSAFGCE</sequence>
<protein>
    <submittedName>
        <fullName evidence="3">Putative secreted protein</fullName>
    </submittedName>
</protein>
<reference evidence="3" key="1">
    <citation type="submission" date="2018-01" db="EMBL/GenBank/DDBJ databases">
        <title>An insight into the sialome of Amazonian anophelines.</title>
        <authorList>
            <person name="Ribeiro J.M."/>
            <person name="Scarpassa V."/>
            <person name="Calvo E."/>
        </authorList>
    </citation>
    <scope>NUCLEOTIDE SEQUENCE</scope>
</reference>
<name>A0A2M4D7V8_ANODA</name>
<evidence type="ECO:0000313" key="3">
    <source>
        <dbReference type="EMBL" id="MBW73664.1"/>
    </source>
</evidence>
<evidence type="ECO:0000256" key="2">
    <source>
        <dbReference type="SAM" id="SignalP"/>
    </source>
</evidence>
<organism evidence="3">
    <name type="scientific">Anopheles darlingi</name>
    <name type="common">Mosquito</name>
    <dbReference type="NCBI Taxonomy" id="43151"/>
    <lineage>
        <taxon>Eukaryota</taxon>
        <taxon>Metazoa</taxon>
        <taxon>Ecdysozoa</taxon>
        <taxon>Arthropoda</taxon>
        <taxon>Hexapoda</taxon>
        <taxon>Insecta</taxon>
        <taxon>Pterygota</taxon>
        <taxon>Neoptera</taxon>
        <taxon>Endopterygota</taxon>
        <taxon>Diptera</taxon>
        <taxon>Nematocera</taxon>
        <taxon>Culicoidea</taxon>
        <taxon>Culicidae</taxon>
        <taxon>Anophelinae</taxon>
        <taxon>Anopheles</taxon>
    </lineage>
</organism>